<dbReference type="InterPro" id="IPR007219">
    <property type="entry name" value="XnlR_reg_dom"/>
</dbReference>
<accession>A0ABR0JUI9</accession>
<organism evidence="6 7">
    <name type="scientific">Lithohypha guttulata</name>
    <dbReference type="NCBI Taxonomy" id="1690604"/>
    <lineage>
        <taxon>Eukaryota</taxon>
        <taxon>Fungi</taxon>
        <taxon>Dikarya</taxon>
        <taxon>Ascomycota</taxon>
        <taxon>Pezizomycotina</taxon>
        <taxon>Eurotiomycetes</taxon>
        <taxon>Chaetothyriomycetidae</taxon>
        <taxon>Chaetothyriales</taxon>
        <taxon>Trichomeriaceae</taxon>
        <taxon>Lithohypha</taxon>
    </lineage>
</organism>
<evidence type="ECO:0000259" key="5">
    <source>
        <dbReference type="SMART" id="SM00906"/>
    </source>
</evidence>
<dbReference type="SMART" id="SM00906">
    <property type="entry name" value="Fungal_trans"/>
    <property type="match status" value="1"/>
</dbReference>
<dbReference type="PANTHER" id="PTHR47424">
    <property type="entry name" value="REGULATORY PROTEIN GAL4"/>
    <property type="match status" value="1"/>
</dbReference>
<dbReference type="PANTHER" id="PTHR47424:SF3">
    <property type="entry name" value="REGULATORY PROTEIN GAL4"/>
    <property type="match status" value="1"/>
</dbReference>
<evidence type="ECO:0000313" key="6">
    <source>
        <dbReference type="EMBL" id="KAK5074418.1"/>
    </source>
</evidence>
<keyword evidence="7" id="KW-1185">Reference proteome</keyword>
<dbReference type="InterPro" id="IPR051127">
    <property type="entry name" value="Fungal_SecMet_Regulators"/>
</dbReference>
<comment type="caution">
    <text evidence="6">The sequence shown here is derived from an EMBL/GenBank/DDBJ whole genome shotgun (WGS) entry which is preliminary data.</text>
</comment>
<keyword evidence="2" id="KW-0238">DNA-binding</keyword>
<evidence type="ECO:0000313" key="7">
    <source>
        <dbReference type="Proteomes" id="UP001345013"/>
    </source>
</evidence>
<feature type="domain" description="Xylanolytic transcriptional activator regulatory" evidence="5">
    <location>
        <begin position="2"/>
        <end position="77"/>
    </location>
</feature>
<dbReference type="Pfam" id="PF04082">
    <property type="entry name" value="Fungal_trans"/>
    <property type="match status" value="1"/>
</dbReference>
<proteinExistence type="predicted"/>
<evidence type="ECO:0000256" key="4">
    <source>
        <dbReference type="ARBA" id="ARBA00023242"/>
    </source>
</evidence>
<keyword evidence="1" id="KW-0805">Transcription regulation</keyword>
<keyword evidence="4" id="KW-0539">Nucleus</keyword>
<protein>
    <recommendedName>
        <fullName evidence="5">Xylanolytic transcriptional activator regulatory domain-containing protein</fullName>
    </recommendedName>
</protein>
<gene>
    <name evidence="6" type="ORF">LTR24_010239</name>
</gene>
<reference evidence="6 7" key="1">
    <citation type="submission" date="2023-08" db="EMBL/GenBank/DDBJ databases">
        <title>Black Yeasts Isolated from many extreme environments.</title>
        <authorList>
            <person name="Coleine C."/>
            <person name="Stajich J.E."/>
            <person name="Selbmann L."/>
        </authorList>
    </citation>
    <scope>NUCLEOTIDE SEQUENCE [LARGE SCALE GENOMIC DNA]</scope>
    <source>
        <strain evidence="6 7">CCFEE 5885</strain>
    </source>
</reference>
<sequence>MFLPASDLSEGSSIGLHVEGDATGRMSPNEPSVQTVRRRVWYCLYILDQLVALQLSRPPAIRQGDFNVSLPARSDDVPSSDQTGTTTEKDPWIGDYFVSMIQFSHIIGQVLRNLYSPMGALLNEATLSTIERFDQTLLEWKLNLPRSLRFDLGHTFEKSVTFRRQRNMLAIKFYSLRALIHRPYLSRSTGDINLDPKSFPASDLEHWRISQSKRACVDAAQQTARLLHNIEDKKGLIFGFPWWQMISCLICASSILLVARILLDHDQQTDGEGFDWAAVEEDADLCLRVFEVLSTNSKAARLARDMMEGLKETRSRVNLCPKGQQTVASFQETSDTVSRSDFSLLGFYGIESEDSSSEYRGLGQGISEPVMWSAQFVDAAYNPFLGYSSTTL</sequence>
<name>A0ABR0JUI9_9EURO</name>
<evidence type="ECO:0000256" key="3">
    <source>
        <dbReference type="ARBA" id="ARBA00023163"/>
    </source>
</evidence>
<dbReference type="CDD" id="cd12148">
    <property type="entry name" value="fungal_TF_MHR"/>
    <property type="match status" value="1"/>
</dbReference>
<evidence type="ECO:0000256" key="2">
    <source>
        <dbReference type="ARBA" id="ARBA00023125"/>
    </source>
</evidence>
<dbReference type="Proteomes" id="UP001345013">
    <property type="component" value="Unassembled WGS sequence"/>
</dbReference>
<keyword evidence="3" id="KW-0804">Transcription</keyword>
<dbReference type="EMBL" id="JAVRRG010000291">
    <property type="protein sequence ID" value="KAK5074418.1"/>
    <property type="molecule type" value="Genomic_DNA"/>
</dbReference>
<evidence type="ECO:0000256" key="1">
    <source>
        <dbReference type="ARBA" id="ARBA00023015"/>
    </source>
</evidence>